<dbReference type="AlphaFoldDB" id="S8C8J3"/>
<evidence type="ECO:0000313" key="4">
    <source>
        <dbReference type="Proteomes" id="UP000015453"/>
    </source>
</evidence>
<dbReference type="Pfam" id="PF12999">
    <property type="entry name" value="PRKCSH-like"/>
    <property type="match status" value="1"/>
</dbReference>
<dbReference type="EMBL" id="AUSU01005639">
    <property type="protein sequence ID" value="EPS63194.1"/>
    <property type="molecule type" value="Genomic_DNA"/>
</dbReference>
<dbReference type="Proteomes" id="UP000015453">
    <property type="component" value="Unassembled WGS sequence"/>
</dbReference>
<proteinExistence type="predicted"/>
<comment type="caution">
    <text evidence="3">The sequence shown here is derived from an EMBL/GenBank/DDBJ whole genome shotgun (WGS) entry which is preliminary data.</text>
</comment>
<dbReference type="InterPro" id="IPR039794">
    <property type="entry name" value="Gtb1-like"/>
</dbReference>
<reference evidence="3 4" key="1">
    <citation type="journal article" date="2013" name="BMC Genomics">
        <title>The miniature genome of a carnivorous plant Genlisea aurea contains a low number of genes and short non-coding sequences.</title>
        <authorList>
            <person name="Leushkin E.V."/>
            <person name="Sutormin R.A."/>
            <person name="Nabieva E.R."/>
            <person name="Penin A.A."/>
            <person name="Kondrashov A.S."/>
            <person name="Logacheva M.D."/>
        </authorList>
    </citation>
    <scope>NUCLEOTIDE SEQUENCE [LARGE SCALE GENOMIC DNA]</scope>
</reference>
<dbReference type="GO" id="GO:0006491">
    <property type="term" value="P:N-glycan processing"/>
    <property type="evidence" value="ECO:0007669"/>
    <property type="project" value="TreeGrafter"/>
</dbReference>
<feature type="transmembrane region" description="Helical" evidence="1">
    <location>
        <begin position="140"/>
        <end position="164"/>
    </location>
</feature>
<organism evidence="3 4">
    <name type="scientific">Genlisea aurea</name>
    <dbReference type="NCBI Taxonomy" id="192259"/>
    <lineage>
        <taxon>Eukaryota</taxon>
        <taxon>Viridiplantae</taxon>
        <taxon>Streptophyta</taxon>
        <taxon>Embryophyta</taxon>
        <taxon>Tracheophyta</taxon>
        <taxon>Spermatophyta</taxon>
        <taxon>Magnoliopsida</taxon>
        <taxon>eudicotyledons</taxon>
        <taxon>Gunneridae</taxon>
        <taxon>Pentapetalae</taxon>
        <taxon>asterids</taxon>
        <taxon>lamiids</taxon>
        <taxon>Lamiales</taxon>
        <taxon>Lentibulariaceae</taxon>
        <taxon>Genlisea</taxon>
    </lineage>
</organism>
<keyword evidence="1" id="KW-1133">Transmembrane helix</keyword>
<sequence>LFLSFSYSSPALPIGAHPLDEKYYDAELIKCKDGSKLFPRDRLNDDFCDCADGSDEPGTSACPYGKFYCRNVGSVPKFVFSSRVNDRICDCCDGSDEYDGSAICPNICVMGGNAASYQITSHEKDEDFVDDKADDSPSNLGGSISIVILLQGGLIITVLIFLVFRRRRRQRKTGR</sequence>
<keyword evidence="4" id="KW-1185">Reference proteome</keyword>
<dbReference type="InterPro" id="IPR028146">
    <property type="entry name" value="PRKCSH_N"/>
</dbReference>
<feature type="non-terminal residue" evidence="3">
    <location>
        <position position="175"/>
    </location>
</feature>
<dbReference type="GO" id="GO:0017177">
    <property type="term" value="C:glucosidase II complex"/>
    <property type="evidence" value="ECO:0007669"/>
    <property type="project" value="TreeGrafter"/>
</dbReference>
<dbReference type="PANTHER" id="PTHR12630:SF17">
    <property type="entry name" value="EXPRESSED PROTEIN"/>
    <property type="match status" value="1"/>
</dbReference>
<keyword evidence="1" id="KW-0472">Membrane</keyword>
<protein>
    <recommendedName>
        <fullName evidence="2">Glucosidase II beta subunit N-terminal domain-containing protein</fullName>
    </recommendedName>
</protein>
<feature type="non-terminal residue" evidence="3">
    <location>
        <position position="1"/>
    </location>
</feature>
<evidence type="ECO:0000259" key="2">
    <source>
        <dbReference type="Pfam" id="PF12999"/>
    </source>
</evidence>
<keyword evidence="1" id="KW-0812">Transmembrane</keyword>
<evidence type="ECO:0000256" key="1">
    <source>
        <dbReference type="SAM" id="Phobius"/>
    </source>
</evidence>
<dbReference type="OrthoDB" id="28322at2759"/>
<feature type="domain" description="Glucosidase II beta subunit N-terminal" evidence="2">
    <location>
        <begin position="29"/>
        <end position="126"/>
    </location>
</feature>
<evidence type="ECO:0000313" key="3">
    <source>
        <dbReference type="EMBL" id="EPS63194.1"/>
    </source>
</evidence>
<name>S8C8J3_9LAMI</name>
<dbReference type="PANTHER" id="PTHR12630">
    <property type="entry name" value="N-LINKED OLIGOSACCHARIDE PROCESSING"/>
    <property type="match status" value="1"/>
</dbReference>
<accession>S8C8J3</accession>
<gene>
    <name evidence="3" type="ORF">M569_11594</name>
</gene>